<evidence type="ECO:0000256" key="2">
    <source>
        <dbReference type="ARBA" id="ARBA00004308"/>
    </source>
</evidence>
<accession>A0A2I1BVL6</accession>
<feature type="transmembrane region" description="Helical" evidence="11">
    <location>
        <begin position="487"/>
        <end position="510"/>
    </location>
</feature>
<comment type="similarity">
    <text evidence="3">Belongs to the glycosyl hydrolase 76 family.</text>
</comment>
<keyword evidence="6 12" id="KW-0378">Hydrolase</keyword>
<dbReference type="GeneID" id="36537920"/>
<dbReference type="EMBL" id="MSZS01000010">
    <property type="protein sequence ID" value="PKX89419.1"/>
    <property type="molecule type" value="Genomic_DNA"/>
</dbReference>
<dbReference type="OrthoDB" id="4187847at2759"/>
<evidence type="ECO:0000256" key="7">
    <source>
        <dbReference type="ARBA" id="ARBA00023136"/>
    </source>
</evidence>
<dbReference type="Proteomes" id="UP000234474">
    <property type="component" value="Unassembled WGS sequence"/>
</dbReference>
<dbReference type="FunFam" id="1.50.10.20:FF:000006">
    <property type="entry name" value="Mannan endo-1,6-alpha-mannosidase"/>
    <property type="match status" value="1"/>
</dbReference>
<keyword evidence="9" id="KW-0326">Glycosidase</keyword>
<keyword evidence="5" id="KW-0732">Signal</keyword>
<dbReference type="GO" id="GO:0008496">
    <property type="term" value="F:mannan endo-1,6-alpha-mannosidase activity"/>
    <property type="evidence" value="ECO:0007669"/>
    <property type="project" value="UniProtKB-EC"/>
</dbReference>
<evidence type="ECO:0000256" key="8">
    <source>
        <dbReference type="ARBA" id="ARBA00023180"/>
    </source>
</evidence>
<dbReference type="Pfam" id="PF03663">
    <property type="entry name" value="Glyco_hydro_76"/>
    <property type="match status" value="1"/>
</dbReference>
<dbReference type="PANTHER" id="PTHR12145:SF37">
    <property type="entry name" value="MANNAN ENDO-1,6-ALPHA-MANNOSIDASE"/>
    <property type="match status" value="1"/>
</dbReference>
<feature type="compositionally biased region" description="Polar residues" evidence="10">
    <location>
        <begin position="452"/>
        <end position="481"/>
    </location>
</feature>
<gene>
    <name evidence="12" type="ORF">P174DRAFT_470768</name>
</gene>
<dbReference type="GO" id="GO:0009272">
    <property type="term" value="P:fungal-type cell wall biogenesis"/>
    <property type="evidence" value="ECO:0007669"/>
    <property type="project" value="TreeGrafter"/>
</dbReference>
<dbReference type="Gene3D" id="1.50.10.20">
    <property type="match status" value="1"/>
</dbReference>
<evidence type="ECO:0000313" key="13">
    <source>
        <dbReference type="Proteomes" id="UP000234474"/>
    </source>
</evidence>
<evidence type="ECO:0000313" key="12">
    <source>
        <dbReference type="EMBL" id="PKX89419.1"/>
    </source>
</evidence>
<dbReference type="PANTHER" id="PTHR12145">
    <property type="entry name" value="MANNAN ENDO-1,6-ALPHA-MANNOSIDASE DCW1"/>
    <property type="match status" value="1"/>
</dbReference>
<evidence type="ECO:0000256" key="11">
    <source>
        <dbReference type="SAM" id="Phobius"/>
    </source>
</evidence>
<dbReference type="STRING" id="1392255.A0A2I1BVL6"/>
<evidence type="ECO:0000256" key="9">
    <source>
        <dbReference type="ARBA" id="ARBA00023295"/>
    </source>
</evidence>
<dbReference type="VEuPathDB" id="FungiDB:P174DRAFT_470768"/>
<keyword evidence="11" id="KW-1133">Transmembrane helix</keyword>
<comment type="catalytic activity">
    <reaction evidence="1">
        <text>Random hydrolysis of (1-&gt;6)-alpha-D-mannosidic linkages in unbranched (1-&gt;6)-mannans.</text>
        <dbReference type="EC" id="3.2.1.101"/>
    </reaction>
</comment>
<feature type="region of interest" description="Disordered" evidence="10">
    <location>
        <begin position="450"/>
        <end position="482"/>
    </location>
</feature>
<evidence type="ECO:0000256" key="6">
    <source>
        <dbReference type="ARBA" id="ARBA00022801"/>
    </source>
</evidence>
<feature type="non-terminal residue" evidence="12">
    <location>
        <position position="1"/>
    </location>
</feature>
<comment type="subcellular location">
    <subcellularLocation>
        <location evidence="2">Endomembrane system</location>
    </subcellularLocation>
</comment>
<evidence type="ECO:0000256" key="1">
    <source>
        <dbReference type="ARBA" id="ARBA00001452"/>
    </source>
</evidence>
<dbReference type="GO" id="GO:0012505">
    <property type="term" value="C:endomembrane system"/>
    <property type="evidence" value="ECO:0007669"/>
    <property type="project" value="UniProtKB-SubCell"/>
</dbReference>
<evidence type="ECO:0000256" key="4">
    <source>
        <dbReference type="ARBA" id="ARBA00012350"/>
    </source>
</evidence>
<dbReference type="InterPro" id="IPR014480">
    <property type="entry name" value="Mannan-1_6-alpha_mannosidase"/>
</dbReference>
<sequence length="534" mass="58669">AYVGSTRGEPIIGDSAHSKATAIKLFTHPAPQLSNSDALLHRLISACYENIAMRLQSLPRLGWNALWTTLFFASLAQAIDVNINDDQSIKNAASTAAYGAMSYYHGNESGQIPGAFPTKWWEGSALFMAMLQYQYFTGDQTYNSEVSLGLQWQAGDGDYMPSNYSSYLGNDDQMFWGLAAMLAAELQFPDRSEGYSWLSLAQGVYNTQVDRWDTSTCGGGLRWQIYTYQAGYTMKNAISNGGLFQLAARLARYTNNHTYYEWAEKVWDWSCSSPLLNNKTWSVADSTNIEDGCKSQGNNQWSYNYGTYLMGAAYMWNYTNGTNTKWATAVDGLLNNTLDLFFPTNYGGNIMSEVLCEPNEVCNNNEILFKGLVTSWLAFTALLVPSTYDRILPKLQGSAVAAAASCTGNGNNSCGVRWYTSKWDGWTGMEEQISVTDVLSVNLITTKHKGPVTSTTGGNSTSDPTAGSGDKSGQTTPTRKITTGDKAGASILTIGFVVGWVSLMAFMVIGGSDERVGWRRSFDFITIRSHIFCT</sequence>
<dbReference type="InterPro" id="IPR008928">
    <property type="entry name" value="6-hairpin_glycosidase_sf"/>
</dbReference>
<organism evidence="12 13">
    <name type="scientific">Aspergillus novofumigatus (strain IBT 16806)</name>
    <dbReference type="NCBI Taxonomy" id="1392255"/>
    <lineage>
        <taxon>Eukaryota</taxon>
        <taxon>Fungi</taxon>
        <taxon>Dikarya</taxon>
        <taxon>Ascomycota</taxon>
        <taxon>Pezizomycotina</taxon>
        <taxon>Eurotiomycetes</taxon>
        <taxon>Eurotiomycetidae</taxon>
        <taxon>Eurotiales</taxon>
        <taxon>Aspergillaceae</taxon>
        <taxon>Aspergillus</taxon>
        <taxon>Aspergillus subgen. Fumigati</taxon>
    </lineage>
</organism>
<evidence type="ECO:0000256" key="5">
    <source>
        <dbReference type="ARBA" id="ARBA00022729"/>
    </source>
</evidence>
<evidence type="ECO:0000256" key="10">
    <source>
        <dbReference type="SAM" id="MobiDB-lite"/>
    </source>
</evidence>
<protein>
    <recommendedName>
        <fullName evidence="4">mannan endo-1,6-alpha-mannosidase</fullName>
        <ecNumber evidence="4">3.2.1.101</ecNumber>
    </recommendedName>
</protein>
<proteinExistence type="inferred from homology"/>
<keyword evidence="11" id="KW-0812">Transmembrane</keyword>
<reference evidence="13" key="1">
    <citation type="journal article" date="2018" name="Proc. Natl. Acad. Sci. U.S.A.">
        <title>Linking secondary metabolites to gene clusters through genome sequencing of six diverse Aspergillus species.</title>
        <authorList>
            <person name="Kaerboelling I."/>
            <person name="Vesth T.C."/>
            <person name="Frisvad J.C."/>
            <person name="Nybo J.L."/>
            <person name="Theobald S."/>
            <person name="Kuo A."/>
            <person name="Bowyer P."/>
            <person name="Matsuda Y."/>
            <person name="Mondo S."/>
            <person name="Lyhne E.K."/>
            <person name="Kogle M.E."/>
            <person name="Clum A."/>
            <person name="Lipzen A."/>
            <person name="Salamov A."/>
            <person name="Ngan C.Y."/>
            <person name="Daum C."/>
            <person name="Chiniquy J."/>
            <person name="Barry K."/>
            <person name="LaButti K."/>
            <person name="Haridas S."/>
            <person name="Simmons B.A."/>
            <person name="Magnuson J.K."/>
            <person name="Mortensen U.H."/>
            <person name="Larsen T.O."/>
            <person name="Grigoriev I.V."/>
            <person name="Baker S.E."/>
            <person name="Andersen M.R."/>
        </authorList>
    </citation>
    <scope>NUCLEOTIDE SEQUENCE [LARGE SCALE GENOMIC DNA]</scope>
    <source>
        <strain evidence="13">IBT 16806</strain>
    </source>
</reference>
<evidence type="ECO:0000256" key="3">
    <source>
        <dbReference type="ARBA" id="ARBA00009699"/>
    </source>
</evidence>
<keyword evidence="8" id="KW-0325">Glycoprotein</keyword>
<dbReference type="AlphaFoldDB" id="A0A2I1BVL6"/>
<keyword evidence="7 11" id="KW-0472">Membrane</keyword>
<comment type="caution">
    <text evidence="12">The sequence shown here is derived from an EMBL/GenBank/DDBJ whole genome shotgun (WGS) entry which is preliminary data.</text>
</comment>
<name>A0A2I1BVL6_ASPN1</name>
<keyword evidence="13" id="KW-1185">Reference proteome</keyword>
<dbReference type="OMA" id="CYENIAM"/>
<dbReference type="SUPFAM" id="SSF48208">
    <property type="entry name" value="Six-hairpin glycosidases"/>
    <property type="match status" value="1"/>
</dbReference>
<dbReference type="InterPro" id="IPR005198">
    <property type="entry name" value="Glyco_hydro_76"/>
</dbReference>
<dbReference type="EC" id="3.2.1.101" evidence="4"/>
<dbReference type="GO" id="GO:0016052">
    <property type="term" value="P:carbohydrate catabolic process"/>
    <property type="evidence" value="ECO:0007669"/>
    <property type="project" value="InterPro"/>
</dbReference>
<dbReference type="RefSeq" id="XP_024678014.1">
    <property type="nucleotide sequence ID" value="XM_024830593.1"/>
</dbReference>